<dbReference type="Proteomes" id="UP000193944">
    <property type="component" value="Unassembled WGS sequence"/>
</dbReference>
<evidence type="ECO:0000313" key="1">
    <source>
        <dbReference type="EMBL" id="ORX63528.1"/>
    </source>
</evidence>
<proteinExistence type="predicted"/>
<comment type="caution">
    <text evidence="1">The sequence shown here is derived from an EMBL/GenBank/DDBJ whole genome shotgun (WGS) entry which is preliminary data.</text>
</comment>
<keyword evidence="2" id="KW-1185">Reference proteome</keyword>
<evidence type="ECO:0000313" key="2">
    <source>
        <dbReference type="Proteomes" id="UP000193944"/>
    </source>
</evidence>
<reference evidence="1 2" key="1">
    <citation type="submission" date="2016-08" db="EMBL/GenBank/DDBJ databases">
        <title>A Parts List for Fungal Cellulosomes Revealed by Comparative Genomics.</title>
        <authorList>
            <consortium name="DOE Joint Genome Institute"/>
            <person name="Haitjema C.H."/>
            <person name="Gilmore S.P."/>
            <person name="Henske J.K."/>
            <person name="Solomon K.V."/>
            <person name="De Groot R."/>
            <person name="Kuo A."/>
            <person name="Mondo S.J."/>
            <person name="Salamov A.A."/>
            <person name="Labutti K."/>
            <person name="Zhao Z."/>
            <person name="Chiniquy J."/>
            <person name="Barry K."/>
            <person name="Brewer H.M."/>
            <person name="Purvine S.O."/>
            <person name="Wright A.T."/>
            <person name="Boxma B."/>
            <person name="Van Alen T."/>
            <person name="Hackstein J.H."/>
            <person name="Baker S.E."/>
            <person name="Grigoriev I.V."/>
            <person name="O'Malley M.A."/>
        </authorList>
    </citation>
    <scope>NUCLEOTIDE SEQUENCE [LARGE SCALE GENOMIC DNA]</scope>
    <source>
        <strain evidence="1 2">S4</strain>
    </source>
</reference>
<reference evidence="1 2" key="2">
    <citation type="submission" date="2016-08" db="EMBL/GenBank/DDBJ databases">
        <title>Pervasive Adenine N6-methylation of Active Genes in Fungi.</title>
        <authorList>
            <consortium name="DOE Joint Genome Institute"/>
            <person name="Mondo S.J."/>
            <person name="Dannebaum R.O."/>
            <person name="Kuo R.C."/>
            <person name="Labutti K."/>
            <person name="Haridas S."/>
            <person name="Kuo A."/>
            <person name="Salamov A."/>
            <person name="Ahrendt S.R."/>
            <person name="Lipzen A."/>
            <person name="Sullivan W."/>
            <person name="Andreopoulos W.B."/>
            <person name="Clum A."/>
            <person name="Lindquist E."/>
            <person name="Daum C."/>
            <person name="Ramamoorthy G.K."/>
            <person name="Gryganskyi A."/>
            <person name="Culley D."/>
            <person name="Magnuson J.K."/>
            <person name="James T.Y."/>
            <person name="O'Malley M.A."/>
            <person name="Stajich J.E."/>
            <person name="Spatafora J.W."/>
            <person name="Visel A."/>
            <person name="Grigoriev I.V."/>
        </authorList>
    </citation>
    <scope>NUCLEOTIDE SEQUENCE [LARGE SCALE GENOMIC DNA]</scope>
    <source>
        <strain evidence="1 2">S4</strain>
    </source>
</reference>
<accession>A0A1Y1VQD7</accession>
<dbReference type="AlphaFoldDB" id="A0A1Y1VQD7"/>
<name>A0A1Y1VQD7_9FUNG</name>
<protein>
    <submittedName>
        <fullName evidence="1">Uncharacterized protein</fullName>
    </submittedName>
</protein>
<dbReference type="EMBL" id="MCFG01000619">
    <property type="protein sequence ID" value="ORX63528.1"/>
    <property type="molecule type" value="Genomic_DNA"/>
</dbReference>
<gene>
    <name evidence="1" type="ORF">BCR32DRAFT_287691</name>
</gene>
<organism evidence="1 2">
    <name type="scientific">Anaeromyces robustus</name>
    <dbReference type="NCBI Taxonomy" id="1754192"/>
    <lineage>
        <taxon>Eukaryota</taxon>
        <taxon>Fungi</taxon>
        <taxon>Fungi incertae sedis</taxon>
        <taxon>Chytridiomycota</taxon>
        <taxon>Chytridiomycota incertae sedis</taxon>
        <taxon>Neocallimastigomycetes</taxon>
        <taxon>Neocallimastigales</taxon>
        <taxon>Neocallimastigaceae</taxon>
        <taxon>Anaeromyces</taxon>
    </lineage>
</organism>
<sequence>MKIKYNLHDSLIEKLSYDSLNKTAFLEIDLCNWMQNDYEKNQPENKIICIIFNEVSYIDPKYLNFDFDSNEILNVTNINDNTINIVFISDPDVCELTITAKSITYKEI</sequence>